<dbReference type="EMBL" id="UHDZ01000001">
    <property type="protein sequence ID" value="SUM73451.1"/>
    <property type="molecule type" value="Genomic_DNA"/>
</dbReference>
<sequence length="168" mass="19881">MNNIRLLNQDDLESYIELMSNGYHSYDWDRYYLEHVSKDRLNKILSQDTKFWNIFGAFEKDQLVATCTLKQMNYVGKNHKAVLENNFVKDNDEIVNRELINYIIHYAREHQIEMLMTTIASNNISAKVFFSSIGFENLAFEKNASKIGDEYFDENWLIYYVSDSLDSN</sequence>
<dbReference type="AlphaFoldDB" id="A0A380H8T2"/>
<name>A0A380H8T2_9STAP</name>
<dbReference type="Gene3D" id="3.40.630.30">
    <property type="match status" value="1"/>
</dbReference>
<dbReference type="GeneID" id="63935893"/>
<dbReference type="PROSITE" id="PS51186">
    <property type="entry name" value="GNAT"/>
    <property type="match status" value="1"/>
</dbReference>
<evidence type="ECO:0000313" key="2">
    <source>
        <dbReference type="EMBL" id="SUM73451.1"/>
    </source>
</evidence>
<dbReference type="Proteomes" id="UP000255425">
    <property type="component" value="Unassembled WGS sequence"/>
</dbReference>
<dbReference type="GO" id="GO:0016747">
    <property type="term" value="F:acyltransferase activity, transferring groups other than amino-acyl groups"/>
    <property type="evidence" value="ECO:0007669"/>
    <property type="project" value="InterPro"/>
</dbReference>
<dbReference type="RefSeq" id="WP_115313757.1">
    <property type="nucleotide sequence ID" value="NZ_CP066042.1"/>
</dbReference>
<reference evidence="2 3" key="1">
    <citation type="submission" date="2018-06" db="EMBL/GenBank/DDBJ databases">
        <authorList>
            <consortium name="Pathogen Informatics"/>
            <person name="Doyle S."/>
        </authorList>
    </citation>
    <scope>NUCLEOTIDE SEQUENCE [LARGE SCALE GENOMIC DNA]</scope>
    <source>
        <strain evidence="2 3">NCTC11807</strain>
    </source>
</reference>
<evidence type="ECO:0000259" key="1">
    <source>
        <dbReference type="PROSITE" id="PS51186"/>
    </source>
</evidence>
<feature type="domain" description="N-acetyltransferase" evidence="1">
    <location>
        <begin position="2"/>
        <end position="158"/>
    </location>
</feature>
<keyword evidence="3" id="KW-1185">Reference proteome</keyword>
<proteinExistence type="predicted"/>
<gene>
    <name evidence="2" type="ORF">NCTC11807_02158</name>
</gene>
<evidence type="ECO:0000313" key="3">
    <source>
        <dbReference type="Proteomes" id="UP000255425"/>
    </source>
</evidence>
<organism evidence="2 3">
    <name type="scientific">Staphylococcus saccharolyticus</name>
    <dbReference type="NCBI Taxonomy" id="33028"/>
    <lineage>
        <taxon>Bacteria</taxon>
        <taxon>Bacillati</taxon>
        <taxon>Bacillota</taxon>
        <taxon>Bacilli</taxon>
        <taxon>Bacillales</taxon>
        <taxon>Staphylococcaceae</taxon>
        <taxon>Staphylococcus</taxon>
    </lineage>
</organism>
<protein>
    <submittedName>
        <fullName evidence="2">Lactococcal prophage ps3 protein 05</fullName>
    </submittedName>
</protein>
<dbReference type="Pfam" id="PF13420">
    <property type="entry name" value="Acetyltransf_4"/>
    <property type="match status" value="1"/>
</dbReference>
<dbReference type="InterPro" id="IPR000182">
    <property type="entry name" value="GNAT_dom"/>
</dbReference>
<dbReference type="SUPFAM" id="SSF55729">
    <property type="entry name" value="Acyl-CoA N-acyltransferases (Nat)"/>
    <property type="match status" value="1"/>
</dbReference>
<dbReference type="InterPro" id="IPR016181">
    <property type="entry name" value="Acyl_CoA_acyltransferase"/>
</dbReference>
<accession>A0A380H8T2</accession>